<dbReference type="EMBL" id="FOJA01000001">
    <property type="protein sequence ID" value="SEW01458.1"/>
    <property type="molecule type" value="Genomic_DNA"/>
</dbReference>
<dbReference type="AlphaFoldDB" id="A0A1I0NJ35"/>
<dbReference type="OrthoDB" id="205297at2157"/>
<name>A0A1I0NJ35_9EURY</name>
<protein>
    <recommendedName>
        <fullName evidence="3">PIN domain-containing protein</fullName>
    </recommendedName>
</protein>
<keyword evidence="2" id="KW-1185">Reference proteome</keyword>
<evidence type="ECO:0000313" key="2">
    <source>
        <dbReference type="Proteomes" id="UP000198518"/>
    </source>
</evidence>
<dbReference type="Proteomes" id="UP000198518">
    <property type="component" value="Unassembled WGS sequence"/>
</dbReference>
<dbReference type="STRING" id="355548.SAMN04487945_0918"/>
<evidence type="ECO:0000313" key="1">
    <source>
        <dbReference type="EMBL" id="SEW01458.1"/>
    </source>
</evidence>
<sequence length="345" mass="38977">MQVTRSRLTVLLNALYDAGVDSIPVEHPSSDIGELVRIELEDDGAATVRFTQGTYTYQDNREEIPVKHGEPAYDDLPDAETYTRAVVASGLVDVENDSEIASFFDRYGYADLEAGHEPVVLGLDTNLVPWRLPETLGIDSETGESDDKDRAPTNGYALATGVKEELDWHYKQYNTHELTAAFGDEFERLDEQPAGPNREGFLGLYEYRRLRTTRTVDIVNSETGDQEIVDAYREFNEDSRKTVLLLSNDYGFVDRAQEAGVPAHHVTYPVDLPRKAQGSWTDATELLYYLTILFGVLKLPKVTLYGVWNDKDGRHWQHEELDIDCRSPKVAPQIERDLRILSATD</sequence>
<organism evidence="1 2">
    <name type="scientific">Halobacterium jilantaiense</name>
    <dbReference type="NCBI Taxonomy" id="355548"/>
    <lineage>
        <taxon>Archaea</taxon>
        <taxon>Methanobacteriati</taxon>
        <taxon>Methanobacteriota</taxon>
        <taxon>Stenosarchaea group</taxon>
        <taxon>Halobacteria</taxon>
        <taxon>Halobacteriales</taxon>
        <taxon>Halobacteriaceae</taxon>
        <taxon>Halobacterium</taxon>
    </lineage>
</organism>
<gene>
    <name evidence="1" type="ORF">SAMN04487945_0918</name>
</gene>
<reference evidence="1 2" key="1">
    <citation type="submission" date="2016-10" db="EMBL/GenBank/DDBJ databases">
        <authorList>
            <person name="de Groot N.N."/>
        </authorList>
    </citation>
    <scope>NUCLEOTIDE SEQUENCE [LARGE SCALE GENOMIC DNA]</scope>
    <source>
        <strain evidence="1 2">CGMCC 1.5337</strain>
    </source>
</reference>
<dbReference type="RefSeq" id="WP_089668189.1">
    <property type="nucleotide sequence ID" value="NZ_FOJA01000001.1"/>
</dbReference>
<proteinExistence type="predicted"/>
<evidence type="ECO:0008006" key="3">
    <source>
        <dbReference type="Google" id="ProtNLM"/>
    </source>
</evidence>
<accession>A0A1I0NJ35</accession>